<dbReference type="Gene3D" id="3.20.20.30">
    <property type="entry name" value="Luciferase-like domain"/>
    <property type="match status" value="1"/>
</dbReference>
<dbReference type="Gene3D" id="2.30.38.10">
    <property type="entry name" value="Luciferase, Domain 3"/>
    <property type="match status" value="1"/>
</dbReference>
<dbReference type="SUPFAM" id="SSF56801">
    <property type="entry name" value="Acetyl-CoA synthetase-like"/>
    <property type="match status" value="2"/>
</dbReference>
<dbReference type="EMBL" id="QGGV01000003">
    <property type="protein sequence ID" value="PWK56987.1"/>
    <property type="molecule type" value="Genomic_DNA"/>
</dbReference>
<evidence type="ECO:0000256" key="1">
    <source>
        <dbReference type="ARBA" id="ARBA00022450"/>
    </source>
</evidence>
<dbReference type="FunFam" id="3.40.50.980:FF:000001">
    <property type="entry name" value="Non-ribosomal peptide synthetase"/>
    <property type="match status" value="1"/>
</dbReference>
<keyword evidence="1" id="KW-0596">Phosphopantetheine</keyword>
<dbReference type="Gene3D" id="3.30.300.30">
    <property type="match status" value="1"/>
</dbReference>
<dbReference type="Pfam" id="PF00296">
    <property type="entry name" value="Bac_luciferase"/>
    <property type="match status" value="1"/>
</dbReference>
<keyword evidence="5" id="KW-0503">Monooxygenase</keyword>
<dbReference type="Pfam" id="PF00501">
    <property type="entry name" value="AMP-binding"/>
    <property type="match status" value="2"/>
</dbReference>
<dbReference type="SUPFAM" id="SSF47336">
    <property type="entry name" value="ACP-like"/>
    <property type="match status" value="1"/>
</dbReference>
<dbReference type="InterPro" id="IPR036477">
    <property type="entry name" value="Formyl_transf_N_sf"/>
</dbReference>
<name>A0A316GPV5_9RHOB</name>
<dbReference type="SUPFAM" id="SSF53328">
    <property type="entry name" value="Formyltransferase"/>
    <property type="match status" value="1"/>
</dbReference>
<dbReference type="PROSITE" id="PS50075">
    <property type="entry name" value="CARRIER"/>
    <property type="match status" value="1"/>
</dbReference>
<dbReference type="InterPro" id="IPR009081">
    <property type="entry name" value="PP-bd_ACP"/>
</dbReference>
<dbReference type="GO" id="GO:0016705">
    <property type="term" value="F:oxidoreductase activity, acting on paired donors, with incorporation or reduction of molecular oxygen"/>
    <property type="evidence" value="ECO:0007669"/>
    <property type="project" value="InterPro"/>
</dbReference>
<dbReference type="GO" id="GO:0031177">
    <property type="term" value="F:phosphopantetheine binding"/>
    <property type="evidence" value="ECO:0007669"/>
    <property type="project" value="InterPro"/>
</dbReference>
<reference evidence="5 6" key="1">
    <citation type="submission" date="2018-05" db="EMBL/GenBank/DDBJ databases">
        <title>Genomic Encyclopedia of Type Strains, Phase IV (KMG-IV): sequencing the most valuable type-strain genomes for metagenomic binning, comparative biology and taxonomic classification.</title>
        <authorList>
            <person name="Goeker M."/>
        </authorList>
    </citation>
    <scope>NUCLEOTIDE SEQUENCE [LARGE SCALE GENOMIC DNA]</scope>
    <source>
        <strain evidence="5 6">DSM 103371</strain>
    </source>
</reference>
<dbReference type="SUPFAM" id="SSF51679">
    <property type="entry name" value="Bacterial luciferase-like"/>
    <property type="match status" value="1"/>
</dbReference>
<feature type="domain" description="Carrier" evidence="4">
    <location>
        <begin position="1407"/>
        <end position="1483"/>
    </location>
</feature>
<dbReference type="InterPro" id="IPR002376">
    <property type="entry name" value="Formyl_transf_N"/>
</dbReference>
<dbReference type="InterPro" id="IPR011251">
    <property type="entry name" value="Luciferase-like_dom"/>
</dbReference>
<dbReference type="InterPro" id="IPR011034">
    <property type="entry name" value="Formyl_transferase-like_C_sf"/>
</dbReference>
<evidence type="ECO:0000256" key="3">
    <source>
        <dbReference type="SAM" id="MobiDB-lite"/>
    </source>
</evidence>
<evidence type="ECO:0000256" key="2">
    <source>
        <dbReference type="ARBA" id="ARBA00022553"/>
    </source>
</evidence>
<dbReference type="Gene3D" id="3.40.50.12230">
    <property type="match status" value="1"/>
</dbReference>
<dbReference type="GO" id="GO:0044550">
    <property type="term" value="P:secondary metabolite biosynthetic process"/>
    <property type="evidence" value="ECO:0007669"/>
    <property type="project" value="TreeGrafter"/>
</dbReference>
<dbReference type="RefSeq" id="WP_109758739.1">
    <property type="nucleotide sequence ID" value="NZ_CP034588.1"/>
</dbReference>
<keyword evidence="5" id="KW-0560">Oxidoreductase</keyword>
<evidence type="ECO:0000313" key="5">
    <source>
        <dbReference type="EMBL" id="PWK56987.1"/>
    </source>
</evidence>
<dbReference type="PROSITE" id="PS00455">
    <property type="entry name" value="AMP_BINDING"/>
    <property type="match status" value="1"/>
</dbReference>
<dbReference type="OrthoDB" id="9803968at2"/>
<accession>A0A316GPV5</accession>
<dbReference type="SUPFAM" id="SSF50486">
    <property type="entry name" value="FMT C-terminal domain-like"/>
    <property type="match status" value="1"/>
</dbReference>
<dbReference type="GO" id="GO:0005737">
    <property type="term" value="C:cytoplasm"/>
    <property type="evidence" value="ECO:0007669"/>
    <property type="project" value="TreeGrafter"/>
</dbReference>
<dbReference type="InterPro" id="IPR036661">
    <property type="entry name" value="Luciferase-like_sf"/>
</dbReference>
<dbReference type="SMART" id="SM00823">
    <property type="entry name" value="PKS_PP"/>
    <property type="match status" value="1"/>
</dbReference>
<dbReference type="Pfam" id="PF13193">
    <property type="entry name" value="AMP-binding_C"/>
    <property type="match status" value="1"/>
</dbReference>
<evidence type="ECO:0000313" key="6">
    <source>
        <dbReference type="Proteomes" id="UP000245390"/>
    </source>
</evidence>
<dbReference type="InterPro" id="IPR020806">
    <property type="entry name" value="PKS_PP-bd"/>
</dbReference>
<dbReference type="GO" id="GO:0043041">
    <property type="term" value="P:amino acid activation for nonribosomal peptide biosynthetic process"/>
    <property type="evidence" value="ECO:0007669"/>
    <property type="project" value="TreeGrafter"/>
</dbReference>
<dbReference type="InterPro" id="IPR000873">
    <property type="entry name" value="AMP-dep_synth/lig_dom"/>
</dbReference>
<dbReference type="Pfam" id="PF00550">
    <property type="entry name" value="PP-binding"/>
    <property type="match status" value="1"/>
</dbReference>
<comment type="caution">
    <text evidence="5">The sequence shown here is derived from an EMBL/GenBank/DDBJ whole genome shotgun (WGS) entry which is preliminary data.</text>
</comment>
<keyword evidence="6" id="KW-1185">Reference proteome</keyword>
<sequence length="1518" mass="161355">MAFDCLLAGNDNLTIQCGAMCLDAGNRIRAVLTHDSRVSAWAEKAGLPVAVTDEAMVALLAGDRVDWFLSVANTDMLSDSVLAAATKGAVNFHDGPLPRYAGLNAPVWAILNGETSHGITWHLIEGAVDEGRILVQRQVNVTDSDTALTLNARCFAAAIESFDEVLDALSSGAPQARAQDLSQRTYFGRHDRPAGSGVLDPSQPAVDLARIVRALNHGDYRNPVATAKLMIGSRMILVREAEVTEGSGTPGQVVDSGEGWLTLATGAGRLRLSGLTDPLGAPLVLPVAPGTTVSATDIDAAIAGVVRAEGRWMRRLADYRPALWCADTGASGQWSETLDGLDTDSAALAFALIVAARADGTAVDLAYVGPTAPGLSPWRPFRADPAGKLGTAATAFRAALEAARTAPGFATDLPARCPDLSERRLPDAAISDVGAIPGPALTLTLDGTPTLHADLARITESEAGLFAARVRHLAEALATADDATPIAALPILPEVERKLVIEDWNVTATDYAPATPVHGFFEAQVRARPDVTALVFEGESLTYADLNARANRVAHTLRGIGVTEGQPVGLHVRRSLDLVVGALGILKAGGAYLPLDPAYPADRIALYIEDSETRVIVGETALPLQTSAEMLTIDADPRLSTAPDTDPGVTVAPDSLAYMIYTSGSTGRPKGVMVEHRNVSNFFTGMDARLPHEPGSVLMAVTSLSFDISVLELFWTLARGFKVVLSGEEKLVAGAVSDPKPVAGGMDFSLFYWGNDDGVGRDKYAMLLEGAKFADDHGFTAVWTPERHFHAFGGLYPNPSVTGAAVAAVTKNIGVRAGSCVAPLHHVARIAEEWAVIDNLTGGRAGLAIASGWQPDDFVLNPANTPPANKPAMFRAIEDLRKLWAGEAIEMTKADGTTVSRVTQPRPVSSKLPVWVTTAGNPETWKQAGQIGANVLTHLLGQTVDEVGQKIAIYHEALREAGHDPKDFAVTLMLHTYLAADRETAREIAREPMKNYLRSAADLIKQYAWAFPAFKRPAGTESAHQIDLSGLDAEEMDAILDFAFERYFERSGLFGTIDDAMARVAEVKALGVTEVACLIDYGIERQTVLDGLRTLAEVVRRANEGHAQDWSIAAQIERHGVTHFQCTPYMARMLVSNDDARAALSRVKHLMIGGEALAGTLVAELNRVTGATITNMYGPTETTIWSTTAPATAEETTVGIGTPIANTRCYVLDDAMRPCPVGVTGQLWIAGAGVTRGYWKRDALTAEKFRADPFVAGERMFGTGDLARWTAQGKLDFLGRNDAQVKVRGFRIELGEIEAALEADASVRQAVVTAEPDASGVPQLTAYIMGEADTAALRSRLTAELPAHMVPARMFTLDAFPLTPNRKVDRKALPAAVKARAEAKPAPKVVQPAAANAPTAPVEAIPFDRRALLETVGGVWSEILGVGPIQPSDNFFDLGGHSLLAVEAHRALRAKLGLKALSIADIFRAPTLSGLVQRIETLSGGGDGPKPDQPSPLSEAASASMADARRALRQRRGS</sequence>
<dbReference type="InterPro" id="IPR024011">
    <property type="entry name" value="Biosynth_lucif-like_mOase_dom"/>
</dbReference>
<dbReference type="PANTHER" id="PTHR45527">
    <property type="entry name" value="NONRIBOSOMAL PEPTIDE SYNTHETASE"/>
    <property type="match status" value="1"/>
</dbReference>
<organism evidence="5 6">
    <name type="scientific">Silicimonas algicola</name>
    <dbReference type="NCBI Taxonomy" id="1826607"/>
    <lineage>
        <taxon>Bacteria</taxon>
        <taxon>Pseudomonadati</taxon>
        <taxon>Pseudomonadota</taxon>
        <taxon>Alphaproteobacteria</taxon>
        <taxon>Rhodobacterales</taxon>
        <taxon>Paracoccaceae</taxon>
    </lineage>
</organism>
<keyword evidence="2" id="KW-0597">Phosphoprotein</keyword>
<feature type="region of interest" description="Disordered" evidence="3">
    <location>
        <begin position="1482"/>
        <end position="1518"/>
    </location>
</feature>
<dbReference type="InterPro" id="IPR036736">
    <property type="entry name" value="ACP-like_sf"/>
</dbReference>
<dbReference type="InterPro" id="IPR025110">
    <property type="entry name" value="AMP-bd_C"/>
</dbReference>
<dbReference type="KEGG" id="salo:EF888_09330"/>
<dbReference type="GO" id="GO:0004497">
    <property type="term" value="F:monooxygenase activity"/>
    <property type="evidence" value="ECO:0007669"/>
    <property type="project" value="UniProtKB-KW"/>
</dbReference>
<dbReference type="NCBIfam" id="TIGR04020">
    <property type="entry name" value="seco_metab_LLM"/>
    <property type="match status" value="1"/>
</dbReference>
<dbReference type="Gene3D" id="3.40.50.980">
    <property type="match status" value="3"/>
</dbReference>
<dbReference type="InterPro" id="IPR045851">
    <property type="entry name" value="AMP-bd_C_sf"/>
</dbReference>
<dbReference type="Proteomes" id="UP000245390">
    <property type="component" value="Unassembled WGS sequence"/>
</dbReference>
<protein>
    <submittedName>
        <fullName evidence="5">Natural product biosynthesis luciferase-like monooxygenase protein</fullName>
    </submittedName>
</protein>
<proteinExistence type="predicted"/>
<dbReference type="Pfam" id="PF00551">
    <property type="entry name" value="Formyl_trans_N"/>
    <property type="match status" value="1"/>
</dbReference>
<evidence type="ECO:0000259" key="4">
    <source>
        <dbReference type="PROSITE" id="PS50075"/>
    </source>
</evidence>
<dbReference type="InterPro" id="IPR020845">
    <property type="entry name" value="AMP-binding_CS"/>
</dbReference>
<gene>
    <name evidence="5" type="ORF">C8D95_103223</name>
</gene>
<dbReference type="Gene3D" id="1.10.1200.10">
    <property type="entry name" value="ACP-like"/>
    <property type="match status" value="1"/>
</dbReference>
<dbReference type="PANTHER" id="PTHR45527:SF1">
    <property type="entry name" value="FATTY ACID SYNTHASE"/>
    <property type="match status" value="1"/>
</dbReference>